<dbReference type="CDD" id="cd09917">
    <property type="entry name" value="F-box_SF"/>
    <property type="match status" value="1"/>
</dbReference>
<dbReference type="SUPFAM" id="SSF52047">
    <property type="entry name" value="RNI-like"/>
    <property type="match status" value="1"/>
</dbReference>
<keyword evidence="2" id="KW-1185">Reference proteome</keyword>
<gene>
    <name evidence="1" type="ORF">EXIGLDRAFT_723882</name>
</gene>
<name>A0A165MVK2_EXIGL</name>
<dbReference type="InParanoid" id="A0A165MVK2"/>
<evidence type="ECO:0000313" key="2">
    <source>
        <dbReference type="Proteomes" id="UP000077266"/>
    </source>
</evidence>
<protein>
    <submittedName>
        <fullName evidence="1">Uncharacterized protein</fullName>
    </submittedName>
</protein>
<reference evidence="1 2" key="1">
    <citation type="journal article" date="2016" name="Mol. Biol. Evol.">
        <title>Comparative Genomics of Early-Diverging Mushroom-Forming Fungi Provides Insights into the Origins of Lignocellulose Decay Capabilities.</title>
        <authorList>
            <person name="Nagy L.G."/>
            <person name="Riley R."/>
            <person name="Tritt A."/>
            <person name="Adam C."/>
            <person name="Daum C."/>
            <person name="Floudas D."/>
            <person name="Sun H."/>
            <person name="Yadav J.S."/>
            <person name="Pangilinan J."/>
            <person name="Larsson K.H."/>
            <person name="Matsuura K."/>
            <person name="Barry K."/>
            <person name="Labutti K."/>
            <person name="Kuo R."/>
            <person name="Ohm R.A."/>
            <person name="Bhattacharya S.S."/>
            <person name="Shirouzu T."/>
            <person name="Yoshinaga Y."/>
            <person name="Martin F.M."/>
            <person name="Grigoriev I.V."/>
            <person name="Hibbett D.S."/>
        </authorList>
    </citation>
    <scope>NUCLEOTIDE SEQUENCE [LARGE SCALE GENOMIC DNA]</scope>
    <source>
        <strain evidence="1 2">HHB12029</strain>
    </source>
</reference>
<dbReference type="Gene3D" id="1.20.1280.50">
    <property type="match status" value="1"/>
</dbReference>
<dbReference type="EMBL" id="KV425906">
    <property type="protein sequence ID" value="KZV99826.1"/>
    <property type="molecule type" value="Genomic_DNA"/>
</dbReference>
<accession>A0A165MVK2</accession>
<proteinExistence type="predicted"/>
<organism evidence="1 2">
    <name type="scientific">Exidia glandulosa HHB12029</name>
    <dbReference type="NCBI Taxonomy" id="1314781"/>
    <lineage>
        <taxon>Eukaryota</taxon>
        <taxon>Fungi</taxon>
        <taxon>Dikarya</taxon>
        <taxon>Basidiomycota</taxon>
        <taxon>Agaricomycotina</taxon>
        <taxon>Agaricomycetes</taxon>
        <taxon>Auriculariales</taxon>
        <taxon>Exidiaceae</taxon>
        <taxon>Exidia</taxon>
    </lineage>
</organism>
<dbReference type="Proteomes" id="UP000077266">
    <property type="component" value="Unassembled WGS sequence"/>
</dbReference>
<sequence>MIINGYYEFSYRAQNFLSDTRRRRRYGNNSRNAAACLPPEVQLRIFRFLLQRGRFGVGVPSWWRQYTRPDTPSRDLKSAVRVCRTWRYAAEEILYSHIILSNDTQCLIFAETLAKRPALAQLVRGYALPPSAATTAYLTPEAATSRSGRHWLPIKVAIDRIVVLCTQATDVQLCGSLCRSEHMHGLFEVTTRPTLRRLAIAERSPCESFGQESPQHPAVFPAPSLQQRLYFLQELHLEDCDLEPGSASCFPSLRALVLVRCGICYTWLVSVFHNAPTLQAVCWDETWLRGTVTVDRGNIFEGFEHRMSKIMLNYTYKRETQHILLGSMLSFTRLRSFECTARILLSMCEPPPLLEELIVTKTCEHRDSLYALNPARAQLFTVVSYLRLSIPVWASGAAPFLTHVYLWDNVDSEIVSLVALWTVAGYILAQSLKPCNVGLRINLYLGDFKLAEPVDALATKKRMNTLLWRNFM</sequence>
<dbReference type="AlphaFoldDB" id="A0A165MVK2"/>
<dbReference type="OrthoDB" id="2794889at2759"/>
<evidence type="ECO:0000313" key="1">
    <source>
        <dbReference type="EMBL" id="KZV99826.1"/>
    </source>
</evidence>